<evidence type="ECO:0000313" key="3">
    <source>
        <dbReference type="Proteomes" id="UP000603434"/>
    </source>
</evidence>
<dbReference type="PANTHER" id="PTHR30336:SF20">
    <property type="entry name" value="DUF218 DOMAIN-CONTAINING PROTEIN"/>
    <property type="match status" value="1"/>
</dbReference>
<gene>
    <name evidence="2" type="ORF">H8E23_12985</name>
</gene>
<feature type="domain" description="DUF218" evidence="1">
    <location>
        <begin position="10"/>
        <end position="156"/>
    </location>
</feature>
<accession>A0A8J6TNB7</accession>
<dbReference type="AlphaFoldDB" id="A0A8J6TNB7"/>
<proteinExistence type="predicted"/>
<dbReference type="InterPro" id="IPR014729">
    <property type="entry name" value="Rossmann-like_a/b/a_fold"/>
</dbReference>
<reference evidence="2 3" key="1">
    <citation type="submission" date="2020-08" db="EMBL/GenBank/DDBJ databases">
        <title>Bridging the membrane lipid divide: bacteria of the FCB group superphylum have the potential to synthesize archaeal ether lipids.</title>
        <authorList>
            <person name="Villanueva L."/>
            <person name="Von Meijenfeldt F.A.B."/>
            <person name="Westbye A.B."/>
            <person name="Yadav S."/>
            <person name="Hopmans E.C."/>
            <person name="Dutilh B.E."/>
            <person name="Sinninghe Damste J.S."/>
        </authorList>
    </citation>
    <scope>NUCLEOTIDE SEQUENCE [LARGE SCALE GENOMIC DNA]</scope>
    <source>
        <strain evidence="2">NIOZ-UU30</strain>
    </source>
</reference>
<dbReference type="EMBL" id="JACNJH010000180">
    <property type="protein sequence ID" value="MBC8362301.1"/>
    <property type="molecule type" value="Genomic_DNA"/>
</dbReference>
<dbReference type="Proteomes" id="UP000603434">
    <property type="component" value="Unassembled WGS sequence"/>
</dbReference>
<dbReference type="Gene3D" id="3.40.50.620">
    <property type="entry name" value="HUPs"/>
    <property type="match status" value="1"/>
</dbReference>
<dbReference type="CDD" id="cd06259">
    <property type="entry name" value="YdcF-like"/>
    <property type="match status" value="1"/>
</dbReference>
<dbReference type="PANTHER" id="PTHR30336">
    <property type="entry name" value="INNER MEMBRANE PROTEIN, PROBABLE PERMEASE"/>
    <property type="match status" value="1"/>
</dbReference>
<dbReference type="Pfam" id="PF02698">
    <property type="entry name" value="DUF218"/>
    <property type="match status" value="1"/>
</dbReference>
<name>A0A8J6TNB7_9BACT</name>
<comment type="caution">
    <text evidence="2">The sequence shown here is derived from an EMBL/GenBank/DDBJ whole genome shotgun (WGS) entry which is preliminary data.</text>
</comment>
<evidence type="ECO:0000259" key="1">
    <source>
        <dbReference type="Pfam" id="PF02698"/>
    </source>
</evidence>
<dbReference type="InterPro" id="IPR051599">
    <property type="entry name" value="Cell_Envelope_Assoc"/>
</dbReference>
<organism evidence="2 3">
    <name type="scientific">Candidatus Desulfatibia profunda</name>
    <dbReference type="NCBI Taxonomy" id="2841695"/>
    <lineage>
        <taxon>Bacteria</taxon>
        <taxon>Pseudomonadati</taxon>
        <taxon>Thermodesulfobacteriota</taxon>
        <taxon>Desulfobacteria</taxon>
        <taxon>Desulfobacterales</taxon>
        <taxon>Desulfobacterales incertae sedis</taxon>
        <taxon>Candidatus Desulfatibia</taxon>
    </lineage>
</organism>
<sequence length="173" mass="19596">MKSLSPDKSDVIIVLGAKVRTGGLPSPALRRRILHAVDLFQRGFSDVLIVSGGIGKHPPSEAEMMKRIAVEHGVPQEKIVMEDTAKTTLDSAVACARMIRRNGWSTALLVTDRFHMLRSAILFRLCGAKVNCSPAEYHGIGPSTWKWWYWYVREFLALQRSIFRFYARKARRP</sequence>
<protein>
    <submittedName>
        <fullName evidence="2">YdcF family protein</fullName>
    </submittedName>
</protein>
<dbReference type="InterPro" id="IPR003848">
    <property type="entry name" value="DUF218"/>
</dbReference>
<evidence type="ECO:0000313" key="2">
    <source>
        <dbReference type="EMBL" id="MBC8362301.1"/>
    </source>
</evidence>
<dbReference type="GO" id="GO:0005886">
    <property type="term" value="C:plasma membrane"/>
    <property type="evidence" value="ECO:0007669"/>
    <property type="project" value="TreeGrafter"/>
</dbReference>